<sequence length="114" mass="12862">MAEGGMVIGCHSLSEWNRQIQLANESKKLVVIDFTATWCGPCRMIAPFLAELAKKFPSVIFLKVDVNELKRVAMDCEIEALPTILYVKDGTIIDRTVGSRKDELPRKIVFHMPK</sequence>
<evidence type="ECO:0000313" key="2">
    <source>
        <dbReference type="EMBL" id="WOK97128.1"/>
    </source>
</evidence>
<gene>
    <name evidence="2" type="ORF">Cni_G05836</name>
</gene>
<dbReference type="Gene3D" id="3.40.30.10">
    <property type="entry name" value="Glutaredoxin"/>
    <property type="match status" value="1"/>
</dbReference>
<keyword evidence="3" id="KW-1185">Reference proteome</keyword>
<protein>
    <submittedName>
        <fullName evidence="2">Thioredoxin H1-like</fullName>
    </submittedName>
</protein>
<accession>A0AAQ3JVK4</accession>
<dbReference type="InterPro" id="IPR050620">
    <property type="entry name" value="Thioredoxin_H-type-like"/>
</dbReference>
<dbReference type="InterPro" id="IPR036249">
    <property type="entry name" value="Thioredoxin-like_sf"/>
</dbReference>
<name>A0AAQ3JVK4_9LILI</name>
<dbReference type="PROSITE" id="PS51352">
    <property type="entry name" value="THIOREDOXIN_2"/>
    <property type="match status" value="1"/>
</dbReference>
<dbReference type="AlphaFoldDB" id="A0AAQ3JVK4"/>
<dbReference type="Pfam" id="PF00085">
    <property type="entry name" value="Thioredoxin"/>
    <property type="match status" value="1"/>
</dbReference>
<organism evidence="2 3">
    <name type="scientific">Canna indica</name>
    <name type="common">Indian-shot</name>
    <dbReference type="NCBI Taxonomy" id="4628"/>
    <lineage>
        <taxon>Eukaryota</taxon>
        <taxon>Viridiplantae</taxon>
        <taxon>Streptophyta</taxon>
        <taxon>Embryophyta</taxon>
        <taxon>Tracheophyta</taxon>
        <taxon>Spermatophyta</taxon>
        <taxon>Magnoliopsida</taxon>
        <taxon>Liliopsida</taxon>
        <taxon>Zingiberales</taxon>
        <taxon>Cannaceae</taxon>
        <taxon>Canna</taxon>
    </lineage>
</organism>
<feature type="domain" description="Thioredoxin" evidence="1">
    <location>
        <begin position="1"/>
        <end position="114"/>
    </location>
</feature>
<dbReference type="InterPro" id="IPR017937">
    <property type="entry name" value="Thioredoxin_CS"/>
</dbReference>
<proteinExistence type="predicted"/>
<dbReference type="PROSITE" id="PS00194">
    <property type="entry name" value="THIOREDOXIN_1"/>
    <property type="match status" value="1"/>
</dbReference>
<dbReference type="PANTHER" id="PTHR10438">
    <property type="entry name" value="THIOREDOXIN"/>
    <property type="match status" value="1"/>
</dbReference>
<dbReference type="SUPFAM" id="SSF52833">
    <property type="entry name" value="Thioredoxin-like"/>
    <property type="match status" value="1"/>
</dbReference>
<dbReference type="InterPro" id="IPR013766">
    <property type="entry name" value="Thioredoxin_domain"/>
</dbReference>
<dbReference type="Proteomes" id="UP001327560">
    <property type="component" value="Chromosome 2"/>
</dbReference>
<reference evidence="2 3" key="1">
    <citation type="submission" date="2023-10" db="EMBL/GenBank/DDBJ databases">
        <title>Chromosome-scale genome assembly provides insights into flower coloration mechanisms of Canna indica.</title>
        <authorList>
            <person name="Li C."/>
        </authorList>
    </citation>
    <scope>NUCLEOTIDE SEQUENCE [LARGE SCALE GENOMIC DNA]</scope>
    <source>
        <tissue evidence="2">Flower</tissue>
    </source>
</reference>
<dbReference type="CDD" id="cd02947">
    <property type="entry name" value="TRX_family"/>
    <property type="match status" value="1"/>
</dbReference>
<dbReference type="PANTHER" id="PTHR10438:SF425">
    <property type="entry name" value="THIOREDOXIN H1"/>
    <property type="match status" value="1"/>
</dbReference>
<dbReference type="PRINTS" id="PR00421">
    <property type="entry name" value="THIOREDOXIN"/>
</dbReference>
<evidence type="ECO:0000259" key="1">
    <source>
        <dbReference type="PROSITE" id="PS51352"/>
    </source>
</evidence>
<evidence type="ECO:0000313" key="3">
    <source>
        <dbReference type="Proteomes" id="UP001327560"/>
    </source>
</evidence>
<dbReference type="EMBL" id="CP136891">
    <property type="protein sequence ID" value="WOK97128.1"/>
    <property type="molecule type" value="Genomic_DNA"/>
</dbReference>